<sequence length="60" mass="6669">MKCQHPLVYILINPAIADTTEALFFQTVSNWINEIKSALNQPVVVVLDDDHSPSPPRLAP</sequence>
<gene>
    <name evidence="1" type="ORF">LDG_7553</name>
</gene>
<dbReference type="EMBL" id="JH413830">
    <property type="protein sequence ID" value="EHL30452.1"/>
    <property type="molecule type" value="Genomic_DNA"/>
</dbReference>
<evidence type="ECO:0000313" key="1">
    <source>
        <dbReference type="EMBL" id="EHL30452.1"/>
    </source>
</evidence>
<dbReference type="HOGENOM" id="CLU_2935904_0_0_6"/>
<reference evidence="1 2" key="1">
    <citation type="journal article" date="2011" name="BMC Genomics">
        <title>Insight into cross-talk between intra-amoebal pathogens.</title>
        <authorList>
            <person name="Gimenez G."/>
            <person name="Bertelli C."/>
            <person name="Moliner C."/>
            <person name="Robert C."/>
            <person name="Raoult D."/>
            <person name="Fournier P.E."/>
            <person name="Greub G."/>
        </authorList>
    </citation>
    <scope>NUCLEOTIDE SEQUENCE [LARGE SCALE GENOMIC DNA]</scope>
    <source>
        <strain evidence="1 2">LLAP12</strain>
    </source>
</reference>
<name>G9EQK6_9GAMM</name>
<evidence type="ECO:0000313" key="2">
    <source>
        <dbReference type="Proteomes" id="UP000002770"/>
    </source>
</evidence>
<dbReference type="Proteomes" id="UP000002770">
    <property type="component" value="Unassembled WGS sequence"/>
</dbReference>
<accession>G9EQK6</accession>
<dbReference type="RefSeq" id="WP_006871461.1">
    <property type="nucleotide sequence ID" value="NZ_JH413830.1"/>
</dbReference>
<dbReference type="AlphaFoldDB" id="G9EQK6"/>
<proteinExistence type="predicted"/>
<protein>
    <submittedName>
        <fullName evidence="1">Uncharacterized protein</fullName>
    </submittedName>
</protein>
<keyword evidence="2" id="KW-1185">Reference proteome</keyword>
<organism evidence="1 2">
    <name type="scientific">Legionella drancourtii LLAP12</name>
    <dbReference type="NCBI Taxonomy" id="658187"/>
    <lineage>
        <taxon>Bacteria</taxon>
        <taxon>Pseudomonadati</taxon>
        <taxon>Pseudomonadota</taxon>
        <taxon>Gammaproteobacteria</taxon>
        <taxon>Legionellales</taxon>
        <taxon>Legionellaceae</taxon>
        <taxon>Legionella</taxon>
    </lineage>
</organism>
<dbReference type="InParanoid" id="G9EQK6"/>